<evidence type="ECO:0000313" key="2">
    <source>
        <dbReference type="EMBL" id="GHE95236.1"/>
    </source>
</evidence>
<evidence type="ECO:0000313" key="3">
    <source>
        <dbReference type="Proteomes" id="UP000609802"/>
    </source>
</evidence>
<reference evidence="3" key="1">
    <citation type="journal article" date="2019" name="Int. J. Syst. Evol. Microbiol.">
        <title>The Global Catalogue of Microorganisms (GCM) 10K type strain sequencing project: providing services to taxonomists for standard genome sequencing and annotation.</title>
        <authorList>
            <consortium name="The Broad Institute Genomics Platform"/>
            <consortium name="The Broad Institute Genome Sequencing Center for Infectious Disease"/>
            <person name="Wu L."/>
            <person name="Ma J."/>
        </authorList>
    </citation>
    <scope>NUCLEOTIDE SEQUENCE [LARGE SCALE GENOMIC DNA]</scope>
    <source>
        <strain evidence="3">KCTC 42443</strain>
    </source>
</reference>
<accession>A0ABQ3IY41</accession>
<dbReference type="PANTHER" id="PTHR43792:SF1">
    <property type="entry name" value="N-ACETYLTRANSFERASE DOMAIN-CONTAINING PROTEIN"/>
    <property type="match status" value="1"/>
</dbReference>
<dbReference type="SUPFAM" id="SSF55729">
    <property type="entry name" value="Acyl-CoA N-acyltransferases (Nat)"/>
    <property type="match status" value="1"/>
</dbReference>
<dbReference type="Gene3D" id="3.40.630.30">
    <property type="match status" value="1"/>
</dbReference>
<dbReference type="PANTHER" id="PTHR43792">
    <property type="entry name" value="GNAT FAMILY, PUTATIVE (AFU_ORTHOLOGUE AFUA_3G00765)-RELATED-RELATED"/>
    <property type="match status" value="1"/>
</dbReference>
<feature type="domain" description="N-acetyltransferase" evidence="1">
    <location>
        <begin position="10"/>
        <end position="170"/>
    </location>
</feature>
<dbReference type="InterPro" id="IPR051531">
    <property type="entry name" value="N-acetyltransferase"/>
</dbReference>
<dbReference type="PROSITE" id="PS51186">
    <property type="entry name" value="GNAT"/>
    <property type="match status" value="1"/>
</dbReference>
<dbReference type="InterPro" id="IPR016181">
    <property type="entry name" value="Acyl_CoA_acyltransferase"/>
</dbReference>
<dbReference type="RefSeq" id="WP_191285833.1">
    <property type="nucleotide sequence ID" value="NZ_BNCH01000002.1"/>
</dbReference>
<dbReference type="Proteomes" id="UP000609802">
    <property type="component" value="Unassembled WGS sequence"/>
</dbReference>
<organism evidence="2 3">
    <name type="scientific">Aliiroseovarius zhejiangensis</name>
    <dbReference type="NCBI Taxonomy" id="1632025"/>
    <lineage>
        <taxon>Bacteria</taxon>
        <taxon>Pseudomonadati</taxon>
        <taxon>Pseudomonadota</taxon>
        <taxon>Alphaproteobacteria</taxon>
        <taxon>Rhodobacterales</taxon>
        <taxon>Paracoccaceae</taxon>
        <taxon>Aliiroseovarius</taxon>
    </lineage>
</organism>
<name>A0ABQ3IY41_9RHOB</name>
<dbReference type="EMBL" id="BNCH01000002">
    <property type="protein sequence ID" value="GHE95236.1"/>
    <property type="molecule type" value="Genomic_DNA"/>
</dbReference>
<dbReference type="Pfam" id="PF13302">
    <property type="entry name" value="Acetyltransf_3"/>
    <property type="match status" value="1"/>
</dbReference>
<protein>
    <submittedName>
        <fullName evidence="2">N-acetyltransferase</fullName>
    </submittedName>
</protein>
<proteinExistence type="predicted"/>
<keyword evidence="3" id="KW-1185">Reference proteome</keyword>
<evidence type="ECO:0000259" key="1">
    <source>
        <dbReference type="PROSITE" id="PS51186"/>
    </source>
</evidence>
<gene>
    <name evidence="2" type="ORF">GCM10016455_14770</name>
</gene>
<comment type="caution">
    <text evidence="2">The sequence shown here is derived from an EMBL/GenBank/DDBJ whole genome shotgun (WGS) entry which is preliminary data.</text>
</comment>
<dbReference type="InterPro" id="IPR000182">
    <property type="entry name" value="GNAT_dom"/>
</dbReference>
<sequence length="171" mass="19133">MMTRLVTDRLMMRRLQPSDAEAFHALVSHFDVVRMTSSWPWPADPAFTRSRCHPCDPVTGMAGPVFHRGQLVGAMGIMSRDEAGPEMGYMFAPEHWGRGFATEMGQKLITHVWAQYDWDVVRATAFFDNPASARVLTKLGFVETEPTSGRCVARGGDFPLRSFILPRPAGF</sequence>